<dbReference type="Proteomes" id="UP000249577">
    <property type="component" value="Unassembled WGS sequence"/>
</dbReference>
<gene>
    <name evidence="1" type="ORF">DI565_03005</name>
</gene>
<evidence type="ECO:0000313" key="2">
    <source>
        <dbReference type="Proteomes" id="UP000249577"/>
    </source>
</evidence>
<accession>A0A2W5KKW5</accession>
<reference evidence="1 2" key="1">
    <citation type="submission" date="2017-08" db="EMBL/GenBank/DDBJ databases">
        <title>Infants hospitalized years apart are colonized by the same room-sourced microbial strains.</title>
        <authorList>
            <person name="Brooks B."/>
            <person name="Olm M.R."/>
            <person name="Firek B.A."/>
            <person name="Baker R."/>
            <person name="Thomas B.C."/>
            <person name="Morowitz M.J."/>
            <person name="Banfield J.F."/>
        </authorList>
    </citation>
    <scope>NUCLEOTIDE SEQUENCE [LARGE SCALE GENOMIC DNA]</scope>
    <source>
        <strain evidence="1">S2_005_003_R2_43</strain>
    </source>
</reference>
<dbReference type="EMBL" id="QFPN01000002">
    <property type="protein sequence ID" value="PZQ17726.1"/>
    <property type="molecule type" value="Genomic_DNA"/>
</dbReference>
<evidence type="ECO:0000313" key="1">
    <source>
        <dbReference type="EMBL" id="PZQ17726.1"/>
    </source>
</evidence>
<comment type="caution">
    <text evidence="1">The sequence shown here is derived from an EMBL/GenBank/DDBJ whole genome shotgun (WGS) entry which is preliminary data.</text>
</comment>
<sequence>MIDPDYSLMRSVADEPHWNEFVPLACGELIAPLIKRQGVENADYLFRGAKVIAELKVLETEFAHSKEMLAKVDKLFEKYPGIDADDARQPLRRELLLELKKPLQRIINKADRQIKTTKAELDLPDYRSVLICVNDGFRGVPPSLVMGLIGHILSGTSYTSTAAVIYQTNHHVEIVESPYAVLLWAPMYSDRAGADLVEFINDLGRRWRAFAERLDGPYDISEEQEAIRMEEASVVTGPVRNRAFED</sequence>
<dbReference type="AlphaFoldDB" id="A0A2W5KKW5"/>
<protein>
    <submittedName>
        <fullName evidence="1">Uncharacterized protein</fullName>
    </submittedName>
</protein>
<organism evidence="1 2">
    <name type="scientific">Ancylobacter novellus</name>
    <name type="common">Thiobacillus novellus</name>
    <dbReference type="NCBI Taxonomy" id="921"/>
    <lineage>
        <taxon>Bacteria</taxon>
        <taxon>Pseudomonadati</taxon>
        <taxon>Pseudomonadota</taxon>
        <taxon>Alphaproteobacteria</taxon>
        <taxon>Hyphomicrobiales</taxon>
        <taxon>Xanthobacteraceae</taxon>
        <taxon>Ancylobacter</taxon>
    </lineage>
</organism>
<name>A0A2W5KKW5_ANCNO</name>
<proteinExistence type="predicted"/>